<dbReference type="AlphaFoldDB" id="A0A426V428"/>
<feature type="transmembrane region" description="Helical" evidence="8">
    <location>
        <begin position="276"/>
        <end position="297"/>
    </location>
</feature>
<comment type="caution">
    <text evidence="10">The sequence shown here is derived from an EMBL/GenBank/DDBJ whole genome shotgun (WGS) entry which is preliminary data.</text>
</comment>
<dbReference type="InterPro" id="IPR011009">
    <property type="entry name" value="Kinase-like_dom_sf"/>
</dbReference>
<evidence type="ECO:0000256" key="5">
    <source>
        <dbReference type="ARBA" id="ARBA00022777"/>
    </source>
</evidence>
<organism evidence="10 11">
    <name type="scientific">Glycomyces terrestris</name>
    <dbReference type="NCBI Taxonomy" id="2493553"/>
    <lineage>
        <taxon>Bacteria</taxon>
        <taxon>Bacillati</taxon>
        <taxon>Actinomycetota</taxon>
        <taxon>Actinomycetes</taxon>
        <taxon>Glycomycetales</taxon>
        <taxon>Glycomycetaceae</taxon>
        <taxon>Glycomyces</taxon>
    </lineage>
</organism>
<dbReference type="PROSITE" id="PS50011">
    <property type="entry name" value="PROTEIN_KINASE_DOM"/>
    <property type="match status" value="1"/>
</dbReference>
<dbReference type="SMART" id="SM00220">
    <property type="entry name" value="S_TKc"/>
    <property type="match status" value="1"/>
</dbReference>
<evidence type="ECO:0000256" key="7">
    <source>
        <dbReference type="SAM" id="MobiDB-lite"/>
    </source>
</evidence>
<dbReference type="RefSeq" id="WP_125246072.1">
    <property type="nucleotide sequence ID" value="NZ_RSEB01000001.1"/>
</dbReference>
<dbReference type="CDD" id="cd14014">
    <property type="entry name" value="STKc_PknB_like"/>
    <property type="match status" value="1"/>
</dbReference>
<name>A0A426V428_9ACTN</name>
<evidence type="ECO:0000313" key="10">
    <source>
        <dbReference type="EMBL" id="RRS01595.1"/>
    </source>
</evidence>
<evidence type="ECO:0000256" key="4">
    <source>
        <dbReference type="ARBA" id="ARBA00022741"/>
    </source>
</evidence>
<keyword evidence="4" id="KW-0547">Nucleotide-binding</keyword>
<keyword evidence="2 10" id="KW-0723">Serine/threonine-protein kinase</keyword>
<proteinExistence type="predicted"/>
<protein>
    <recommendedName>
        <fullName evidence="1">non-specific serine/threonine protein kinase</fullName>
        <ecNumber evidence="1">2.7.11.1</ecNumber>
    </recommendedName>
</protein>
<evidence type="ECO:0000256" key="8">
    <source>
        <dbReference type="SAM" id="Phobius"/>
    </source>
</evidence>
<keyword evidence="11" id="KW-1185">Reference proteome</keyword>
<dbReference type="GO" id="GO:0004674">
    <property type="term" value="F:protein serine/threonine kinase activity"/>
    <property type="evidence" value="ECO:0007669"/>
    <property type="project" value="UniProtKB-KW"/>
</dbReference>
<dbReference type="Pfam" id="PF00069">
    <property type="entry name" value="Pkinase"/>
    <property type="match status" value="1"/>
</dbReference>
<gene>
    <name evidence="10" type="ORF">EIW28_02165</name>
</gene>
<dbReference type="Gene3D" id="3.30.200.20">
    <property type="entry name" value="Phosphorylase Kinase, domain 1"/>
    <property type="match status" value="1"/>
</dbReference>
<keyword evidence="8" id="KW-0812">Transmembrane</keyword>
<feature type="domain" description="Protein kinase" evidence="9">
    <location>
        <begin position="11"/>
        <end position="257"/>
    </location>
</feature>
<keyword evidence="8" id="KW-1133">Transmembrane helix</keyword>
<dbReference type="EC" id="2.7.11.1" evidence="1"/>
<keyword evidence="3" id="KW-0808">Transferase</keyword>
<evidence type="ECO:0000256" key="3">
    <source>
        <dbReference type="ARBA" id="ARBA00022679"/>
    </source>
</evidence>
<dbReference type="InterPro" id="IPR008271">
    <property type="entry name" value="Ser/Thr_kinase_AS"/>
</dbReference>
<feature type="region of interest" description="Disordered" evidence="7">
    <location>
        <begin position="300"/>
        <end position="320"/>
    </location>
</feature>
<keyword evidence="6" id="KW-0067">ATP-binding</keyword>
<evidence type="ECO:0000313" key="11">
    <source>
        <dbReference type="Proteomes" id="UP000277256"/>
    </source>
</evidence>
<dbReference type="PROSITE" id="PS00108">
    <property type="entry name" value="PROTEIN_KINASE_ST"/>
    <property type="match status" value="1"/>
</dbReference>
<accession>A0A426V428</accession>
<evidence type="ECO:0000256" key="6">
    <source>
        <dbReference type="ARBA" id="ARBA00022840"/>
    </source>
</evidence>
<evidence type="ECO:0000259" key="9">
    <source>
        <dbReference type="PROSITE" id="PS50011"/>
    </source>
</evidence>
<dbReference type="SUPFAM" id="SSF56112">
    <property type="entry name" value="Protein kinase-like (PK-like)"/>
    <property type="match status" value="1"/>
</dbReference>
<evidence type="ECO:0000256" key="2">
    <source>
        <dbReference type="ARBA" id="ARBA00022527"/>
    </source>
</evidence>
<evidence type="ECO:0000256" key="1">
    <source>
        <dbReference type="ARBA" id="ARBA00012513"/>
    </source>
</evidence>
<dbReference type="Proteomes" id="UP000277256">
    <property type="component" value="Unassembled WGS sequence"/>
</dbReference>
<keyword evidence="8" id="KW-0472">Membrane</keyword>
<dbReference type="PANTHER" id="PTHR43289:SF6">
    <property type="entry name" value="SERINE_THREONINE-PROTEIN KINASE NEKL-3"/>
    <property type="match status" value="1"/>
</dbReference>
<dbReference type="OrthoDB" id="9762169at2"/>
<dbReference type="Gene3D" id="1.10.510.10">
    <property type="entry name" value="Transferase(Phosphotransferase) domain 1"/>
    <property type="match status" value="1"/>
</dbReference>
<dbReference type="InterPro" id="IPR000719">
    <property type="entry name" value="Prot_kinase_dom"/>
</dbReference>
<keyword evidence="5 10" id="KW-0418">Kinase</keyword>
<sequence length="596" mass="63357">MRTGQVVGGRYRLEARLGSGSQGEVWRAADLRLHERAVALKRALTGGDASAAAKVRKESEVLASLNHPNVVTVHDAVEEDGDWWIVMEFVSGRSLADLGTVTADEAARYGAQLAGGLEAVHAKGILHRDIKPANVLVTEQGQAKLADFGIARQVHAEPTLTGTGVVTGTPGYVAPEVVRGGRYTAAADVFSLGATLFHAVEGTSPFGEGNAHALLWRTAQGDRVEPRRAGALEPVLDRLLDGDPKRRIRIAEAHAELARLSGQPVAARRADRRRGWIWAAAVASALVVLAAVVWPALRPAESGGEPGDGTPRGGVPVDYIGDPRTADPCSLLDAEALGAYGRSRLDTDNGNFGQCDVVLDTDAGWVYVELYFYVSQGEPEPGPTTMSGPIGVIRYEGDHEECQRTLVLPDGSTFISIETRQDESGESDLCAIGETATETALAILAAGEIPRRTIEDPSSLYALDACELLEGEGLERFPGVNAHEPLRAFGGWGCDWYSTTSDRELRLVFDRSDPPTAADGTLIQAHDRTAIIQGDHWGEGSCLVSIAHRTYPSGDGDGTTTTEFLRVLVSGDDPEEELCALATDIAQPAAKALPDA</sequence>
<dbReference type="EMBL" id="RSEB01000001">
    <property type="protein sequence ID" value="RRS01595.1"/>
    <property type="molecule type" value="Genomic_DNA"/>
</dbReference>
<dbReference type="GO" id="GO:0005524">
    <property type="term" value="F:ATP binding"/>
    <property type="evidence" value="ECO:0007669"/>
    <property type="project" value="UniProtKB-KW"/>
</dbReference>
<reference evidence="10 11" key="1">
    <citation type="submission" date="2018-12" db="EMBL/GenBank/DDBJ databases">
        <title>Glycomyces sp. YIM 121974 draft genome.</title>
        <authorList>
            <person name="Li Q."/>
        </authorList>
    </citation>
    <scope>NUCLEOTIDE SEQUENCE [LARGE SCALE GENOMIC DNA]</scope>
    <source>
        <strain evidence="10 11">YIM 121974</strain>
    </source>
</reference>
<dbReference type="PANTHER" id="PTHR43289">
    <property type="entry name" value="MITOGEN-ACTIVATED PROTEIN KINASE KINASE KINASE 20-RELATED"/>
    <property type="match status" value="1"/>
</dbReference>